<dbReference type="InterPro" id="IPR011048">
    <property type="entry name" value="Haem_d1_sf"/>
</dbReference>
<sequence length="553" mass="61476">MKLKIGMSAVLAVSAFASVALAGGDIYLGSDEMKKATQIYFDRCAGCHGMLRKGALGPNLLPKKTKAMGTETLEYIIYNGTPGGMPDWGASGELTKAETKLMAKFIQLPPVSPPEKSMADMKKSWKLLVPPEKRPTKPETTRNWENYFGIVLRDVGKVAIVDGDTKELVSIVPSGFATHILRTSKSGRYMYAIGRDGKASVIDLWMKKPQNVAEIRTCNDARSIDTSKAKGYEDEYAVVGCYWPPSIVTLKGDTLEPIQIVSTASYTYDTGEFTREARVASIVANHHKPEWVINVKETGQVWLYNYADPRNPDIHMLMAERYLHDGGWDLTKRYFLVAANARNKVVAVDTKEGEVAAIIPSGGTKPHPGRGANINHPKYGPLWATGHIGSNDISFIGTDPTYHPQYAWRVVKKISLPGDGGGNLFIKTHPACKYIIADRPVNPDRKLQTQLYVIDKNKLEVVKTIKIPKKYVKERTVKVNGKKIKVKPRGPVHIEFNKDGDEFWVSVWGNKLLPSAILVYDSDSLKLKKAITGDWVRTPTGKFNVFNTKYDIY</sequence>
<dbReference type="Gene3D" id="2.140.10.20">
    <property type="entry name" value="C-terminal (heme d1) domain of cytochrome cd1-nitrite reductase"/>
    <property type="match status" value="1"/>
</dbReference>
<organism evidence="7 8">
    <name type="scientific">Nitratiruptor tergarcus DSM 16512</name>
    <dbReference type="NCBI Taxonomy" id="1069081"/>
    <lineage>
        <taxon>Bacteria</taxon>
        <taxon>Pseudomonadati</taxon>
        <taxon>Campylobacterota</taxon>
        <taxon>Epsilonproteobacteria</taxon>
        <taxon>Nautiliales</taxon>
        <taxon>Nitratiruptoraceae</taxon>
        <taxon>Nitratiruptor</taxon>
    </lineage>
</organism>
<dbReference type="CDD" id="cd20779">
    <property type="entry name" value="8prop_hemeD1_NirS"/>
    <property type="match status" value="1"/>
</dbReference>
<dbReference type="Pfam" id="PF13442">
    <property type="entry name" value="Cytochrome_CBB3"/>
    <property type="match status" value="1"/>
</dbReference>
<feature type="signal peptide" evidence="5">
    <location>
        <begin position="1"/>
        <end position="22"/>
    </location>
</feature>
<dbReference type="PANTHER" id="PTHR47197:SF3">
    <property type="entry name" value="DIHYDRO-HEME D1 DEHYDROGENASE"/>
    <property type="match status" value="1"/>
</dbReference>
<keyword evidence="3 4" id="KW-0408">Iron</keyword>
<dbReference type="Gene3D" id="1.10.760.10">
    <property type="entry name" value="Cytochrome c-like domain"/>
    <property type="match status" value="1"/>
</dbReference>
<dbReference type="InterPro" id="IPR009056">
    <property type="entry name" value="Cyt_c-like_dom"/>
</dbReference>
<dbReference type="GO" id="GO:0046872">
    <property type="term" value="F:metal ion binding"/>
    <property type="evidence" value="ECO:0007669"/>
    <property type="project" value="UniProtKB-KW"/>
</dbReference>
<feature type="domain" description="Cytochrome c" evidence="6">
    <location>
        <begin position="31"/>
        <end position="110"/>
    </location>
</feature>
<dbReference type="Pfam" id="PF02239">
    <property type="entry name" value="Cytochrom_D1"/>
    <property type="match status" value="1"/>
</dbReference>
<dbReference type="PANTHER" id="PTHR47197">
    <property type="entry name" value="PROTEIN NIRF"/>
    <property type="match status" value="1"/>
</dbReference>
<dbReference type="STRING" id="1069081.SAMN05660197_0357"/>
<dbReference type="InterPro" id="IPR003143">
    <property type="entry name" value="Cyt_cd1_C_sf"/>
</dbReference>
<dbReference type="SUPFAM" id="SSF51004">
    <property type="entry name" value="C-terminal (heme d1) domain of cytochrome cd1-nitrite reductase"/>
    <property type="match status" value="1"/>
</dbReference>
<reference evidence="8" key="1">
    <citation type="submission" date="2017-04" db="EMBL/GenBank/DDBJ databases">
        <authorList>
            <person name="Varghese N."/>
            <person name="Submissions S."/>
        </authorList>
    </citation>
    <scope>NUCLEOTIDE SEQUENCE [LARGE SCALE GENOMIC DNA]</scope>
    <source>
        <strain evidence="8">DSM 16512</strain>
    </source>
</reference>
<proteinExistence type="predicted"/>
<name>A0A1W1WRH3_9BACT</name>
<evidence type="ECO:0000313" key="7">
    <source>
        <dbReference type="EMBL" id="SMC08600.1"/>
    </source>
</evidence>
<accession>A0A1W1WRH3</accession>
<evidence type="ECO:0000256" key="5">
    <source>
        <dbReference type="SAM" id="SignalP"/>
    </source>
</evidence>
<dbReference type="PROSITE" id="PS51007">
    <property type="entry name" value="CYTC"/>
    <property type="match status" value="1"/>
</dbReference>
<keyword evidence="2 4" id="KW-0479">Metal-binding</keyword>
<dbReference type="GO" id="GO:0020037">
    <property type="term" value="F:heme binding"/>
    <property type="evidence" value="ECO:0007669"/>
    <property type="project" value="InterPro"/>
</dbReference>
<dbReference type="SUPFAM" id="SSF46626">
    <property type="entry name" value="Cytochrome c"/>
    <property type="match status" value="1"/>
</dbReference>
<dbReference type="InterPro" id="IPR036909">
    <property type="entry name" value="Cyt_c-like_dom_sf"/>
</dbReference>
<evidence type="ECO:0000256" key="3">
    <source>
        <dbReference type="ARBA" id="ARBA00023004"/>
    </source>
</evidence>
<dbReference type="EMBL" id="FWWZ01000001">
    <property type="protein sequence ID" value="SMC08600.1"/>
    <property type="molecule type" value="Genomic_DNA"/>
</dbReference>
<evidence type="ECO:0000256" key="2">
    <source>
        <dbReference type="ARBA" id="ARBA00022723"/>
    </source>
</evidence>
<keyword evidence="1 4" id="KW-0349">Heme</keyword>
<protein>
    <submittedName>
        <fullName evidence="7">Dissimilatory nitrite reductase (NO-forming), cytochrome cd1 type apoprotein</fullName>
    </submittedName>
</protein>
<evidence type="ECO:0000256" key="1">
    <source>
        <dbReference type="ARBA" id="ARBA00022617"/>
    </source>
</evidence>
<dbReference type="AlphaFoldDB" id="A0A1W1WRH3"/>
<dbReference type="InterPro" id="IPR051200">
    <property type="entry name" value="Host-pathogen_enzymatic-act"/>
</dbReference>
<keyword evidence="5" id="KW-0732">Signal</keyword>
<feature type="chain" id="PRO_5012370826" evidence="5">
    <location>
        <begin position="23"/>
        <end position="553"/>
    </location>
</feature>
<dbReference type="OrthoDB" id="5290932at2"/>
<keyword evidence="8" id="KW-1185">Reference proteome</keyword>
<dbReference type="GO" id="GO:0009055">
    <property type="term" value="F:electron transfer activity"/>
    <property type="evidence" value="ECO:0007669"/>
    <property type="project" value="InterPro"/>
</dbReference>
<evidence type="ECO:0000256" key="4">
    <source>
        <dbReference type="PROSITE-ProRule" id="PRU00433"/>
    </source>
</evidence>
<dbReference type="RefSeq" id="WP_084274873.1">
    <property type="nucleotide sequence ID" value="NZ_AP026671.1"/>
</dbReference>
<evidence type="ECO:0000259" key="6">
    <source>
        <dbReference type="PROSITE" id="PS51007"/>
    </source>
</evidence>
<gene>
    <name evidence="7" type="ORF">SAMN05660197_0357</name>
</gene>
<dbReference type="Proteomes" id="UP000192602">
    <property type="component" value="Unassembled WGS sequence"/>
</dbReference>
<evidence type="ECO:0000313" key="8">
    <source>
        <dbReference type="Proteomes" id="UP000192602"/>
    </source>
</evidence>